<name>A0AA40KAX5_9PEZI</name>
<accession>A0AA40KAX5</accession>
<keyword evidence="3" id="KW-1185">Reference proteome</keyword>
<proteinExistence type="predicted"/>
<dbReference type="AlphaFoldDB" id="A0AA40KAX5"/>
<organism evidence="2 3">
    <name type="scientific">Schizothecium vesticola</name>
    <dbReference type="NCBI Taxonomy" id="314040"/>
    <lineage>
        <taxon>Eukaryota</taxon>
        <taxon>Fungi</taxon>
        <taxon>Dikarya</taxon>
        <taxon>Ascomycota</taxon>
        <taxon>Pezizomycotina</taxon>
        <taxon>Sordariomycetes</taxon>
        <taxon>Sordariomycetidae</taxon>
        <taxon>Sordariales</taxon>
        <taxon>Schizotheciaceae</taxon>
        <taxon>Schizothecium</taxon>
    </lineage>
</organism>
<feature type="region of interest" description="Disordered" evidence="1">
    <location>
        <begin position="1"/>
        <end position="94"/>
    </location>
</feature>
<comment type="caution">
    <text evidence="2">The sequence shown here is derived from an EMBL/GenBank/DDBJ whole genome shotgun (WGS) entry which is preliminary data.</text>
</comment>
<evidence type="ECO:0000313" key="3">
    <source>
        <dbReference type="Proteomes" id="UP001172155"/>
    </source>
</evidence>
<reference evidence="2" key="1">
    <citation type="submission" date="2023-06" db="EMBL/GenBank/DDBJ databases">
        <title>Genome-scale phylogeny and comparative genomics of the fungal order Sordariales.</title>
        <authorList>
            <consortium name="Lawrence Berkeley National Laboratory"/>
            <person name="Hensen N."/>
            <person name="Bonometti L."/>
            <person name="Westerberg I."/>
            <person name="Brannstrom I.O."/>
            <person name="Guillou S."/>
            <person name="Cros-Aarteil S."/>
            <person name="Calhoun S."/>
            <person name="Haridas S."/>
            <person name="Kuo A."/>
            <person name="Mondo S."/>
            <person name="Pangilinan J."/>
            <person name="Riley R."/>
            <person name="LaButti K."/>
            <person name="Andreopoulos B."/>
            <person name="Lipzen A."/>
            <person name="Chen C."/>
            <person name="Yanf M."/>
            <person name="Daum C."/>
            <person name="Ng V."/>
            <person name="Clum A."/>
            <person name="Steindorff A."/>
            <person name="Ohm R."/>
            <person name="Martin F."/>
            <person name="Silar P."/>
            <person name="Natvig D."/>
            <person name="Lalanne C."/>
            <person name="Gautier V."/>
            <person name="Ament-velasquez S.L."/>
            <person name="Kruys A."/>
            <person name="Hutchinson M.I."/>
            <person name="Powell A.J."/>
            <person name="Barry K."/>
            <person name="Miller A.N."/>
            <person name="Grigoriev I.V."/>
            <person name="Debuchy R."/>
            <person name="Gladieux P."/>
            <person name="Thoren M.H."/>
            <person name="Johannesson H."/>
        </authorList>
    </citation>
    <scope>NUCLEOTIDE SEQUENCE</scope>
    <source>
        <strain evidence="2">SMH3187-1</strain>
    </source>
</reference>
<feature type="compositionally biased region" description="Polar residues" evidence="1">
    <location>
        <begin position="30"/>
        <end position="41"/>
    </location>
</feature>
<evidence type="ECO:0000313" key="2">
    <source>
        <dbReference type="EMBL" id="KAK0752489.1"/>
    </source>
</evidence>
<dbReference type="EMBL" id="JAUKUD010000002">
    <property type="protein sequence ID" value="KAK0752489.1"/>
    <property type="molecule type" value="Genomic_DNA"/>
</dbReference>
<protein>
    <submittedName>
        <fullName evidence="2">Uncharacterized protein</fullName>
    </submittedName>
</protein>
<evidence type="ECO:0000256" key="1">
    <source>
        <dbReference type="SAM" id="MobiDB-lite"/>
    </source>
</evidence>
<sequence>MDQRRPEIRAQSGSKALDVVPSCRQCGPRLNNSPQSPTSMPNGPPPFRRQALADRENHTPVKSLKPRHLLSPASIERTDGIDGPHPSRSSYLHN</sequence>
<gene>
    <name evidence="2" type="ORF">B0T18DRAFT_91502</name>
</gene>
<dbReference type="Proteomes" id="UP001172155">
    <property type="component" value="Unassembled WGS sequence"/>
</dbReference>